<dbReference type="SUPFAM" id="SSF48008">
    <property type="entry name" value="GntR ligand-binding domain-like"/>
    <property type="match status" value="1"/>
</dbReference>
<evidence type="ECO:0000259" key="4">
    <source>
        <dbReference type="PROSITE" id="PS50949"/>
    </source>
</evidence>
<dbReference type="PANTHER" id="PTHR43537:SF51">
    <property type="entry name" value="HTH-TYPE TRANSCRIPTIONAL REGULATOR LGOR-RELATED"/>
    <property type="match status" value="1"/>
</dbReference>
<proteinExistence type="predicted"/>
<dbReference type="InterPro" id="IPR036388">
    <property type="entry name" value="WH-like_DNA-bd_sf"/>
</dbReference>
<dbReference type="GO" id="GO:0003677">
    <property type="term" value="F:DNA binding"/>
    <property type="evidence" value="ECO:0007669"/>
    <property type="project" value="UniProtKB-KW"/>
</dbReference>
<dbReference type="RefSeq" id="WP_107662900.1">
    <property type="nucleotide sequence ID" value="NZ_PZKG01000015.1"/>
</dbReference>
<evidence type="ECO:0000256" key="2">
    <source>
        <dbReference type="ARBA" id="ARBA00023125"/>
    </source>
</evidence>
<keyword evidence="6" id="KW-1185">Reference proteome</keyword>
<gene>
    <name evidence="5" type="ORF">C5F48_05465</name>
</gene>
<dbReference type="SUPFAM" id="SSF46785">
    <property type="entry name" value="Winged helix' DNA-binding domain"/>
    <property type="match status" value="1"/>
</dbReference>
<dbReference type="EMBL" id="PZKG01000015">
    <property type="protein sequence ID" value="PTE22797.1"/>
    <property type="molecule type" value="Genomic_DNA"/>
</dbReference>
<dbReference type="Pfam" id="PF00392">
    <property type="entry name" value="GntR"/>
    <property type="match status" value="1"/>
</dbReference>
<dbReference type="SMART" id="SM00345">
    <property type="entry name" value="HTH_GNTR"/>
    <property type="match status" value="1"/>
</dbReference>
<dbReference type="SMART" id="SM00895">
    <property type="entry name" value="FCD"/>
    <property type="match status" value="1"/>
</dbReference>
<dbReference type="Gene3D" id="1.20.120.530">
    <property type="entry name" value="GntR ligand-binding domain-like"/>
    <property type="match status" value="1"/>
</dbReference>
<dbReference type="GO" id="GO:0003700">
    <property type="term" value="F:DNA-binding transcription factor activity"/>
    <property type="evidence" value="ECO:0007669"/>
    <property type="project" value="InterPro"/>
</dbReference>
<feature type="domain" description="HTH gntR-type" evidence="4">
    <location>
        <begin position="4"/>
        <end position="71"/>
    </location>
</feature>
<dbReference type="AlphaFoldDB" id="A0A2T4JYC3"/>
<keyword evidence="1" id="KW-0805">Transcription regulation</keyword>
<sequence length="211" mass="23533">MSPETLSQSAYRRLRDDILEGRIAPNTILTERELAERLGISRTPLRSALSVLEREQVIERMANGALLVRRVSVEQLLDIIQLRLILERAAARRAAGFGITPELEAAREAQLRYLDAGAMDFESFWQDDGIFHRAVALAAGLTLLPGLLAEQRAIVRRSTIIRTHTNFADQAREHIAVIDAIASRDAATAAAAMALHFDRMRARTLGWLNKD</sequence>
<reference evidence="5 6" key="1">
    <citation type="submission" date="2018-03" db="EMBL/GenBank/DDBJ databases">
        <title>Cereibacter changlensis.</title>
        <authorList>
            <person name="Meyer T.E."/>
            <person name="Miller S."/>
            <person name="Lodha T."/>
            <person name="Gandham S."/>
            <person name="Chintalapati S."/>
            <person name="Chintalapati V.R."/>
        </authorList>
    </citation>
    <scope>NUCLEOTIDE SEQUENCE [LARGE SCALE GENOMIC DNA]</scope>
    <source>
        <strain evidence="5 6">JA139</strain>
    </source>
</reference>
<dbReference type="Proteomes" id="UP000241010">
    <property type="component" value="Unassembled WGS sequence"/>
</dbReference>
<evidence type="ECO:0000256" key="1">
    <source>
        <dbReference type="ARBA" id="ARBA00023015"/>
    </source>
</evidence>
<dbReference type="CDD" id="cd07377">
    <property type="entry name" value="WHTH_GntR"/>
    <property type="match status" value="1"/>
</dbReference>
<accession>A0A2T4JYC3</accession>
<evidence type="ECO:0000313" key="5">
    <source>
        <dbReference type="EMBL" id="PTE22797.1"/>
    </source>
</evidence>
<keyword evidence="3" id="KW-0804">Transcription</keyword>
<dbReference type="PANTHER" id="PTHR43537">
    <property type="entry name" value="TRANSCRIPTIONAL REGULATOR, GNTR FAMILY"/>
    <property type="match status" value="1"/>
</dbReference>
<evidence type="ECO:0000313" key="6">
    <source>
        <dbReference type="Proteomes" id="UP000241010"/>
    </source>
</evidence>
<evidence type="ECO:0000256" key="3">
    <source>
        <dbReference type="ARBA" id="ARBA00023163"/>
    </source>
</evidence>
<dbReference type="InterPro" id="IPR036390">
    <property type="entry name" value="WH_DNA-bd_sf"/>
</dbReference>
<dbReference type="Gene3D" id="1.10.10.10">
    <property type="entry name" value="Winged helix-like DNA-binding domain superfamily/Winged helix DNA-binding domain"/>
    <property type="match status" value="1"/>
</dbReference>
<dbReference type="InterPro" id="IPR008920">
    <property type="entry name" value="TF_FadR/GntR_C"/>
</dbReference>
<dbReference type="InterPro" id="IPR011711">
    <property type="entry name" value="GntR_C"/>
</dbReference>
<dbReference type="OrthoDB" id="9028214at2"/>
<dbReference type="Pfam" id="PF07729">
    <property type="entry name" value="FCD"/>
    <property type="match status" value="1"/>
</dbReference>
<organism evidence="5 6">
    <name type="scientific">Cereibacter changlensis JA139</name>
    <dbReference type="NCBI Taxonomy" id="1188249"/>
    <lineage>
        <taxon>Bacteria</taxon>
        <taxon>Pseudomonadati</taxon>
        <taxon>Pseudomonadota</taxon>
        <taxon>Alphaproteobacteria</taxon>
        <taxon>Rhodobacterales</taxon>
        <taxon>Paracoccaceae</taxon>
        <taxon>Cereibacter</taxon>
    </lineage>
</organism>
<dbReference type="PRINTS" id="PR00035">
    <property type="entry name" value="HTHGNTR"/>
</dbReference>
<dbReference type="PROSITE" id="PS50949">
    <property type="entry name" value="HTH_GNTR"/>
    <property type="match status" value="1"/>
</dbReference>
<comment type="caution">
    <text evidence="5">The sequence shown here is derived from an EMBL/GenBank/DDBJ whole genome shotgun (WGS) entry which is preliminary data.</text>
</comment>
<dbReference type="InterPro" id="IPR000524">
    <property type="entry name" value="Tscrpt_reg_HTH_GntR"/>
</dbReference>
<protein>
    <submittedName>
        <fullName evidence="5">GntR family transcriptional regulator</fullName>
    </submittedName>
</protein>
<name>A0A2T4JYC3_9RHOB</name>
<keyword evidence="2" id="KW-0238">DNA-binding</keyword>